<dbReference type="PANTHER" id="PTHR14003">
    <property type="entry name" value="TRANSCRIPTIONAL REPRESSOR PROTEIN YY"/>
    <property type="match status" value="1"/>
</dbReference>
<keyword evidence="3" id="KW-0677">Repeat</keyword>
<dbReference type="SUPFAM" id="SSF57667">
    <property type="entry name" value="beta-beta-alpha zinc fingers"/>
    <property type="match status" value="3"/>
</dbReference>
<evidence type="ECO:0000256" key="3">
    <source>
        <dbReference type="ARBA" id="ARBA00022737"/>
    </source>
</evidence>
<dbReference type="FunFam" id="3.30.160.60:FF:000221">
    <property type="entry name" value="Zinc finger protein 410"/>
    <property type="match status" value="1"/>
</dbReference>
<evidence type="ECO:0000256" key="4">
    <source>
        <dbReference type="ARBA" id="ARBA00022771"/>
    </source>
</evidence>
<evidence type="ECO:0000256" key="5">
    <source>
        <dbReference type="ARBA" id="ARBA00022833"/>
    </source>
</evidence>
<evidence type="ECO:0000256" key="12">
    <source>
        <dbReference type="SAM" id="MobiDB-lite"/>
    </source>
</evidence>
<feature type="domain" description="C2H2-type" evidence="13">
    <location>
        <begin position="134"/>
        <end position="163"/>
    </location>
</feature>
<keyword evidence="2" id="KW-0479">Metal-binding</keyword>
<keyword evidence="4 11" id="KW-0863">Zinc-finger</keyword>
<feature type="domain" description="C2H2-type" evidence="13">
    <location>
        <begin position="193"/>
        <end position="222"/>
    </location>
</feature>
<comment type="subcellular location">
    <subcellularLocation>
        <location evidence="1">Nucleus</location>
    </subcellularLocation>
</comment>
<dbReference type="Pfam" id="PF00096">
    <property type="entry name" value="zf-C2H2"/>
    <property type="match status" value="3"/>
</dbReference>
<organism evidence="14 15">
    <name type="scientific">Riccia sorocarpa</name>
    <dbReference type="NCBI Taxonomy" id="122646"/>
    <lineage>
        <taxon>Eukaryota</taxon>
        <taxon>Viridiplantae</taxon>
        <taxon>Streptophyta</taxon>
        <taxon>Embryophyta</taxon>
        <taxon>Marchantiophyta</taxon>
        <taxon>Marchantiopsida</taxon>
        <taxon>Marchantiidae</taxon>
        <taxon>Marchantiales</taxon>
        <taxon>Ricciaceae</taxon>
        <taxon>Riccia</taxon>
    </lineage>
</organism>
<proteinExistence type="predicted"/>
<accession>A0ABD3HSM1</accession>
<evidence type="ECO:0000313" key="15">
    <source>
        <dbReference type="Proteomes" id="UP001633002"/>
    </source>
</evidence>
<dbReference type="InterPro" id="IPR036236">
    <property type="entry name" value="Znf_C2H2_sf"/>
</dbReference>
<dbReference type="InterPro" id="IPR013087">
    <property type="entry name" value="Znf_C2H2_type"/>
</dbReference>
<evidence type="ECO:0000256" key="11">
    <source>
        <dbReference type="PROSITE-ProRule" id="PRU00042"/>
    </source>
</evidence>
<keyword evidence="8" id="KW-0010">Activator</keyword>
<dbReference type="FunFam" id="3.30.160.60:FF:000071">
    <property type="entry name" value="Putative zinc finger protein 143"/>
    <property type="match status" value="1"/>
</dbReference>
<feature type="compositionally biased region" description="Acidic residues" evidence="12">
    <location>
        <begin position="466"/>
        <end position="477"/>
    </location>
</feature>
<feature type="region of interest" description="Disordered" evidence="12">
    <location>
        <begin position="328"/>
        <end position="477"/>
    </location>
</feature>
<evidence type="ECO:0000313" key="14">
    <source>
        <dbReference type="EMBL" id="KAL3693080.1"/>
    </source>
</evidence>
<evidence type="ECO:0000256" key="9">
    <source>
        <dbReference type="ARBA" id="ARBA00023163"/>
    </source>
</evidence>
<protein>
    <recommendedName>
        <fullName evidence="13">C2H2-type domain-containing protein</fullName>
    </recommendedName>
</protein>
<dbReference type="EMBL" id="JBJQOH010000003">
    <property type="protein sequence ID" value="KAL3693080.1"/>
    <property type="molecule type" value="Genomic_DNA"/>
</dbReference>
<dbReference type="AlphaFoldDB" id="A0ABD3HSM1"/>
<evidence type="ECO:0000256" key="6">
    <source>
        <dbReference type="ARBA" id="ARBA00023015"/>
    </source>
</evidence>
<keyword evidence="15" id="KW-1185">Reference proteome</keyword>
<keyword evidence="6" id="KW-0805">Transcription regulation</keyword>
<feature type="compositionally biased region" description="Acidic residues" evidence="12">
    <location>
        <begin position="437"/>
        <end position="454"/>
    </location>
</feature>
<sequence length="477" mass="54189">MLESTSLEVTLEIAAATAVVSFRSFSSQERPGCWARHGKQQEKLLLNFYSFSQGKGMEVAEPLVHRSDGNFSPPEQRKGTGRRWKRHWVPQDTVLGSGKCFLLKWVTGDALNTLSTREPVEDEQEREQEHETVYLCTFEGCGKVFPEASGLRKHAHIHGEKQYICHYDGCGKRFVDSSKLKRHFLIHTGEKHFICPFEGCGKAFSLDFNLRSHMRTHTGENYHICPVEECGKRYAHEYKLKAHLRTYHDKNIPENNIVSPQVEPEREREIVVPPTKFVPPPPPPVVAPPAPVEKPFGCPVEGCSKRYIHEYKLNLHLKSAHMVQDTYDEVSRPRASEGEDDIEEASDQDVPDYEEPVQRYFEPPPPARLPSSSSSKKQTGSKPLPPPPTKAKIRVVEKPPMKSVSKKRPPPPEPTVKLNLKPPASVARNSIPRQEATDDSEETEDENENTEEEDNVQHMAGRSMRDDDDEETEDDMD</sequence>
<dbReference type="Gene3D" id="3.30.160.60">
    <property type="entry name" value="Classic Zinc Finger"/>
    <property type="match status" value="5"/>
</dbReference>
<keyword evidence="7" id="KW-0238">DNA-binding</keyword>
<evidence type="ECO:0000256" key="7">
    <source>
        <dbReference type="ARBA" id="ARBA00023125"/>
    </source>
</evidence>
<dbReference type="SMART" id="SM00355">
    <property type="entry name" value="ZnF_C2H2"/>
    <property type="match status" value="5"/>
</dbReference>
<evidence type="ECO:0000256" key="1">
    <source>
        <dbReference type="ARBA" id="ARBA00004123"/>
    </source>
</evidence>
<gene>
    <name evidence="14" type="ORF">R1sor_006731</name>
</gene>
<feature type="compositionally biased region" description="Acidic residues" evidence="12">
    <location>
        <begin position="338"/>
        <end position="355"/>
    </location>
</feature>
<keyword evidence="5" id="KW-0862">Zinc</keyword>
<dbReference type="PROSITE" id="PS50157">
    <property type="entry name" value="ZINC_FINGER_C2H2_2"/>
    <property type="match status" value="5"/>
</dbReference>
<evidence type="ECO:0000256" key="10">
    <source>
        <dbReference type="ARBA" id="ARBA00023242"/>
    </source>
</evidence>
<feature type="compositionally biased region" description="Low complexity" evidence="12">
    <location>
        <begin position="369"/>
        <end position="382"/>
    </location>
</feature>
<dbReference type="GO" id="GO:0008270">
    <property type="term" value="F:zinc ion binding"/>
    <property type="evidence" value="ECO:0007669"/>
    <property type="project" value="UniProtKB-KW"/>
</dbReference>
<dbReference type="GO" id="GO:0043565">
    <property type="term" value="F:sequence-specific DNA binding"/>
    <property type="evidence" value="ECO:0007669"/>
    <property type="project" value="UniProtKB-ARBA"/>
</dbReference>
<dbReference type="Proteomes" id="UP001633002">
    <property type="component" value="Unassembled WGS sequence"/>
</dbReference>
<comment type="caution">
    <text evidence="14">The sequence shown here is derived from an EMBL/GenBank/DDBJ whole genome shotgun (WGS) entry which is preliminary data.</text>
</comment>
<reference evidence="14 15" key="1">
    <citation type="submission" date="2024-09" db="EMBL/GenBank/DDBJ databases">
        <title>Chromosome-scale assembly of Riccia sorocarpa.</title>
        <authorList>
            <person name="Paukszto L."/>
        </authorList>
    </citation>
    <scope>NUCLEOTIDE SEQUENCE [LARGE SCALE GENOMIC DNA]</scope>
    <source>
        <strain evidence="14">LP-2024</strain>
        <tissue evidence="14">Aerial parts of the thallus</tissue>
    </source>
</reference>
<keyword evidence="9" id="KW-0804">Transcription</keyword>
<dbReference type="GO" id="GO:0005634">
    <property type="term" value="C:nucleus"/>
    <property type="evidence" value="ECO:0007669"/>
    <property type="project" value="UniProtKB-SubCell"/>
</dbReference>
<feature type="domain" description="C2H2-type" evidence="13">
    <location>
        <begin position="223"/>
        <end position="253"/>
    </location>
</feature>
<dbReference type="PROSITE" id="PS00028">
    <property type="entry name" value="ZINC_FINGER_C2H2_1"/>
    <property type="match status" value="5"/>
</dbReference>
<dbReference type="PANTHER" id="PTHR14003:SF1">
    <property type="entry name" value="ZINC FINGER TRANSCRIPTION FACTOR YY1"/>
    <property type="match status" value="1"/>
</dbReference>
<feature type="domain" description="C2H2-type" evidence="13">
    <location>
        <begin position="296"/>
        <end position="326"/>
    </location>
</feature>
<evidence type="ECO:0000256" key="8">
    <source>
        <dbReference type="ARBA" id="ARBA00023159"/>
    </source>
</evidence>
<evidence type="ECO:0000259" key="13">
    <source>
        <dbReference type="PROSITE" id="PS50157"/>
    </source>
</evidence>
<dbReference type="GO" id="GO:0045893">
    <property type="term" value="P:positive regulation of DNA-templated transcription"/>
    <property type="evidence" value="ECO:0007669"/>
    <property type="project" value="UniProtKB-ARBA"/>
</dbReference>
<evidence type="ECO:0000256" key="2">
    <source>
        <dbReference type="ARBA" id="ARBA00022723"/>
    </source>
</evidence>
<name>A0ABD3HSM1_9MARC</name>
<keyword evidence="10" id="KW-0539">Nucleus</keyword>
<feature type="domain" description="C2H2-type" evidence="13">
    <location>
        <begin position="163"/>
        <end position="192"/>
    </location>
</feature>